<feature type="binding site" description="in other chain" evidence="7">
    <location>
        <position position="91"/>
    </location>
    <ligand>
        <name>5-phospho-alpha-D-ribose 1-diphosphate</name>
        <dbReference type="ChEBI" id="CHEBI:58017"/>
        <note>ligand shared between dimeric partners</note>
    </ligand>
</feature>
<evidence type="ECO:0000256" key="2">
    <source>
        <dbReference type="ARBA" id="ARBA00011971"/>
    </source>
</evidence>
<keyword evidence="6 7" id="KW-0665">Pyrimidine biosynthesis</keyword>
<keyword evidence="11" id="KW-1185">Reference proteome</keyword>
<keyword evidence="3 7" id="KW-0328">Glycosyltransferase</keyword>
<feature type="domain" description="Phosphoribosyltransferase" evidence="9">
    <location>
        <begin position="36"/>
        <end position="149"/>
    </location>
</feature>
<name>A0A1I2R0P3_9BACL</name>
<comment type="similarity">
    <text evidence="7">Belongs to the purine/pyrimidine phosphoribosyltransferase family. PyrE subfamily.</text>
</comment>
<dbReference type="InterPro" id="IPR023031">
    <property type="entry name" value="OPRT"/>
</dbReference>
<feature type="binding site" evidence="7">
    <location>
        <position position="145"/>
    </location>
    <ligand>
        <name>orotate</name>
        <dbReference type="ChEBI" id="CHEBI:30839"/>
    </ligand>
</feature>
<dbReference type="InterPro" id="IPR006273">
    <property type="entry name" value="Orotate_PRibTrfase_bac"/>
</dbReference>
<dbReference type="GO" id="GO:0000287">
    <property type="term" value="F:magnesium ion binding"/>
    <property type="evidence" value="ECO:0007669"/>
    <property type="project" value="UniProtKB-UniRule"/>
</dbReference>
<evidence type="ECO:0000256" key="4">
    <source>
        <dbReference type="ARBA" id="ARBA00022679"/>
    </source>
</evidence>
<comment type="subunit">
    <text evidence="7">Homodimer.</text>
</comment>
<dbReference type="EMBL" id="FOOK01000027">
    <property type="protein sequence ID" value="SFG34128.1"/>
    <property type="molecule type" value="Genomic_DNA"/>
</dbReference>
<evidence type="ECO:0000256" key="5">
    <source>
        <dbReference type="ARBA" id="ARBA00022842"/>
    </source>
</evidence>
<gene>
    <name evidence="7" type="primary">pyrE</name>
    <name evidence="10" type="ORF">SAMN04488025_12729</name>
</gene>
<dbReference type="AlphaFoldDB" id="A0A1I2R0P3"/>
<dbReference type="PANTHER" id="PTHR19278">
    <property type="entry name" value="OROTATE PHOSPHORIBOSYLTRANSFERASE"/>
    <property type="match status" value="1"/>
</dbReference>
<proteinExistence type="inferred from homology"/>
<evidence type="ECO:0000256" key="7">
    <source>
        <dbReference type="HAMAP-Rule" id="MF_01208"/>
    </source>
</evidence>
<evidence type="ECO:0000259" key="9">
    <source>
        <dbReference type="Pfam" id="PF00156"/>
    </source>
</evidence>
<evidence type="ECO:0000313" key="11">
    <source>
        <dbReference type="Proteomes" id="UP000198661"/>
    </source>
</evidence>
<feature type="binding site" evidence="7">
    <location>
        <position position="117"/>
    </location>
    <ligand>
        <name>orotate</name>
        <dbReference type="ChEBI" id="CHEBI:30839"/>
    </ligand>
</feature>
<dbReference type="Gene3D" id="3.40.50.2020">
    <property type="match status" value="1"/>
</dbReference>
<dbReference type="RefSeq" id="WP_177199165.1">
    <property type="nucleotide sequence ID" value="NZ_FOOK01000027.1"/>
</dbReference>
<comment type="pathway">
    <text evidence="1 7">Pyrimidine metabolism; UMP biosynthesis via de novo pathway; UMP from orotate: step 1/2.</text>
</comment>
<evidence type="ECO:0000256" key="3">
    <source>
        <dbReference type="ARBA" id="ARBA00022676"/>
    </source>
</evidence>
<dbReference type="GO" id="GO:0044205">
    <property type="term" value="P:'de novo' UMP biosynthetic process"/>
    <property type="evidence" value="ECO:0007669"/>
    <property type="project" value="UniProtKB-UniRule"/>
</dbReference>
<sequence>MDWNVEEAIRRTGVLLEGHFLLSSGRHSGQYMQCARLLQYPREAEQAGRALAGLFREERVEAVIGPALGGVIIAHETARALGVRSLFAERKDGAMRLRRGFAIEPGERVLVAEDVVTTGGSVREVIGLVESLGGRVVGVGSIIDRSGGASPFAVPFRSLLRLDIESYAPEECPLCRKGIPAEKPGSREGVVNRPDRG</sequence>
<organism evidence="10 11">
    <name type="scientific">Planifilum fulgidum</name>
    <dbReference type="NCBI Taxonomy" id="201973"/>
    <lineage>
        <taxon>Bacteria</taxon>
        <taxon>Bacillati</taxon>
        <taxon>Bacillota</taxon>
        <taxon>Bacilli</taxon>
        <taxon>Bacillales</taxon>
        <taxon>Thermoactinomycetaceae</taxon>
        <taxon>Planifilum</taxon>
    </lineage>
</organism>
<keyword evidence="4 7" id="KW-0808">Transferase</keyword>
<feature type="binding site" description="in other chain" evidence="7">
    <location>
        <begin position="113"/>
        <end position="121"/>
    </location>
    <ligand>
        <name>5-phospho-alpha-D-ribose 1-diphosphate</name>
        <dbReference type="ChEBI" id="CHEBI:58017"/>
        <note>ligand shared between dimeric partners</note>
    </ligand>
</feature>
<accession>A0A1I2R0P3</accession>
<keyword evidence="5 7" id="KW-0460">Magnesium</keyword>
<evidence type="ECO:0000313" key="10">
    <source>
        <dbReference type="EMBL" id="SFG34128.1"/>
    </source>
</evidence>
<comment type="caution">
    <text evidence="7">Lacks conserved residue(s) required for the propagation of feature annotation.</text>
</comment>
<dbReference type="EC" id="2.4.2.10" evidence="2 7"/>
<feature type="region of interest" description="Disordered" evidence="8">
    <location>
        <begin position="177"/>
        <end position="197"/>
    </location>
</feature>
<dbReference type="Pfam" id="PF00156">
    <property type="entry name" value="Pribosyltran"/>
    <property type="match status" value="1"/>
</dbReference>
<reference evidence="11" key="1">
    <citation type="submission" date="2016-10" db="EMBL/GenBank/DDBJ databases">
        <authorList>
            <person name="Varghese N."/>
            <person name="Submissions S."/>
        </authorList>
    </citation>
    <scope>NUCLEOTIDE SEQUENCE [LARGE SCALE GENOMIC DNA]</scope>
    <source>
        <strain evidence="11">DSM 44945</strain>
    </source>
</reference>
<comment type="cofactor">
    <cofactor evidence="7">
        <name>Mg(2+)</name>
        <dbReference type="ChEBI" id="CHEBI:18420"/>
    </cofactor>
</comment>
<dbReference type="CDD" id="cd06223">
    <property type="entry name" value="PRTases_typeI"/>
    <property type="match status" value="1"/>
</dbReference>
<protein>
    <recommendedName>
        <fullName evidence="2 7">Orotate phosphoribosyltransferase</fullName>
        <shortName evidence="7">OPRT</shortName>
        <shortName evidence="7">OPRTase</shortName>
        <ecNumber evidence="2 7">2.4.2.10</ecNumber>
    </recommendedName>
</protein>
<dbReference type="HAMAP" id="MF_01208">
    <property type="entry name" value="PyrE"/>
    <property type="match status" value="1"/>
</dbReference>
<dbReference type="STRING" id="201973.SAMN04488025_12729"/>
<dbReference type="PANTHER" id="PTHR19278:SF9">
    <property type="entry name" value="URIDINE 5'-MONOPHOSPHATE SYNTHASE"/>
    <property type="match status" value="1"/>
</dbReference>
<dbReference type="InterPro" id="IPR029057">
    <property type="entry name" value="PRTase-like"/>
</dbReference>
<dbReference type="GO" id="GO:0019856">
    <property type="term" value="P:pyrimidine nucleobase biosynthetic process"/>
    <property type="evidence" value="ECO:0007669"/>
    <property type="project" value="InterPro"/>
</dbReference>
<comment type="catalytic activity">
    <reaction evidence="7">
        <text>orotidine 5'-phosphate + diphosphate = orotate + 5-phospho-alpha-D-ribose 1-diphosphate</text>
        <dbReference type="Rhea" id="RHEA:10380"/>
        <dbReference type="ChEBI" id="CHEBI:30839"/>
        <dbReference type="ChEBI" id="CHEBI:33019"/>
        <dbReference type="ChEBI" id="CHEBI:57538"/>
        <dbReference type="ChEBI" id="CHEBI:58017"/>
        <dbReference type="EC" id="2.4.2.10"/>
    </reaction>
</comment>
<dbReference type="Proteomes" id="UP000198661">
    <property type="component" value="Unassembled WGS sequence"/>
</dbReference>
<evidence type="ECO:0000256" key="1">
    <source>
        <dbReference type="ARBA" id="ARBA00004889"/>
    </source>
</evidence>
<evidence type="ECO:0000256" key="8">
    <source>
        <dbReference type="SAM" id="MobiDB-lite"/>
    </source>
</evidence>
<dbReference type="SUPFAM" id="SSF53271">
    <property type="entry name" value="PRTase-like"/>
    <property type="match status" value="1"/>
</dbReference>
<dbReference type="UniPathway" id="UPA00070">
    <property type="reaction ID" value="UER00119"/>
</dbReference>
<dbReference type="NCBIfam" id="TIGR01367">
    <property type="entry name" value="pyrE_Therm"/>
    <property type="match status" value="1"/>
</dbReference>
<dbReference type="InterPro" id="IPR000836">
    <property type="entry name" value="PRTase_dom"/>
</dbReference>
<feature type="binding site" evidence="7">
    <location>
        <position position="90"/>
    </location>
    <ligand>
        <name>5-phospho-alpha-D-ribose 1-diphosphate</name>
        <dbReference type="ChEBI" id="CHEBI:58017"/>
        <note>ligand shared between dimeric partners</note>
    </ligand>
</feature>
<dbReference type="GO" id="GO:0004588">
    <property type="term" value="F:orotate phosphoribosyltransferase activity"/>
    <property type="evidence" value="ECO:0007669"/>
    <property type="project" value="UniProtKB-UniRule"/>
</dbReference>
<evidence type="ECO:0000256" key="6">
    <source>
        <dbReference type="ARBA" id="ARBA00022975"/>
    </source>
</evidence>
<comment type="function">
    <text evidence="7">Catalyzes the transfer of a ribosyl phosphate group from 5-phosphoribose 1-diphosphate to orotate, leading to the formation of orotidine monophosphate (OMP).</text>
</comment>